<keyword evidence="7" id="KW-1015">Disulfide bond</keyword>
<keyword evidence="3" id="KW-0479">Metal-binding</keyword>
<evidence type="ECO:0000313" key="9">
    <source>
        <dbReference type="EMBL" id="EGU81309.1"/>
    </source>
</evidence>
<reference evidence="9" key="1">
    <citation type="journal article" date="2012" name="Mol. Plant Microbe Interact.">
        <title>A highly conserved effector in Fusarium oxysporum is required for full virulence on Arabidopsis.</title>
        <authorList>
            <person name="Thatcher L.F."/>
            <person name="Gardiner D.M."/>
            <person name="Kazan K."/>
            <person name="Manners J."/>
        </authorList>
    </citation>
    <scope>NUCLEOTIDE SEQUENCE [LARGE SCALE GENOMIC DNA]</scope>
    <source>
        <strain evidence="9">Fo5176</strain>
    </source>
</reference>
<evidence type="ECO:0000256" key="5">
    <source>
        <dbReference type="ARBA" id="ARBA00022801"/>
    </source>
</evidence>
<evidence type="ECO:0000256" key="7">
    <source>
        <dbReference type="ARBA" id="ARBA00023157"/>
    </source>
</evidence>
<dbReference type="EMBL" id="AFQF01002467">
    <property type="protein sequence ID" value="EGU81309.1"/>
    <property type="molecule type" value="Genomic_DNA"/>
</dbReference>
<dbReference type="PANTHER" id="PTHR33938">
    <property type="entry name" value="FERULOYL ESTERASE B-RELATED"/>
    <property type="match status" value="1"/>
</dbReference>
<dbReference type="InterPro" id="IPR029058">
    <property type="entry name" value="AB_hydrolase_fold"/>
</dbReference>
<dbReference type="STRING" id="660025.F9FP74"/>
<evidence type="ECO:0000256" key="1">
    <source>
        <dbReference type="ARBA" id="ARBA00006249"/>
    </source>
</evidence>
<accession>F9FP74</accession>
<proteinExistence type="inferred from homology"/>
<dbReference type="Pfam" id="PF07519">
    <property type="entry name" value="Tannase"/>
    <property type="match status" value="1"/>
</dbReference>
<evidence type="ECO:0000256" key="8">
    <source>
        <dbReference type="RuleBase" id="RU361238"/>
    </source>
</evidence>
<dbReference type="PaxDb" id="5507-FOXG_17709P0"/>
<organism evidence="9">
    <name type="scientific">Fusarium oxysporum (strain Fo5176)</name>
    <name type="common">Fusarium vascular wilt</name>
    <dbReference type="NCBI Taxonomy" id="660025"/>
    <lineage>
        <taxon>Eukaryota</taxon>
        <taxon>Fungi</taxon>
        <taxon>Dikarya</taxon>
        <taxon>Ascomycota</taxon>
        <taxon>Pezizomycotina</taxon>
        <taxon>Sordariomycetes</taxon>
        <taxon>Hypocreomycetidae</taxon>
        <taxon>Hypocreales</taxon>
        <taxon>Nectriaceae</taxon>
        <taxon>Fusarium</taxon>
        <taxon>Fusarium oxysporum species complex</taxon>
    </lineage>
</organism>
<dbReference type="SUPFAM" id="SSF53474">
    <property type="entry name" value="alpha/beta-Hydrolases"/>
    <property type="match status" value="1"/>
</dbReference>
<dbReference type="PANTHER" id="PTHR33938:SF13">
    <property type="entry name" value="CARBOXYLIC ESTER HYDROLASE"/>
    <property type="match status" value="1"/>
</dbReference>
<evidence type="ECO:0000256" key="6">
    <source>
        <dbReference type="ARBA" id="ARBA00022837"/>
    </source>
</evidence>
<dbReference type="GO" id="GO:0030600">
    <property type="term" value="F:feruloyl esterase activity"/>
    <property type="evidence" value="ECO:0007669"/>
    <property type="project" value="UniProtKB-ARBA"/>
</dbReference>
<keyword evidence="4" id="KW-0732">Signal</keyword>
<evidence type="ECO:0000256" key="2">
    <source>
        <dbReference type="ARBA" id="ARBA00022487"/>
    </source>
</evidence>
<dbReference type="EC" id="3.1.1.-" evidence="8"/>
<dbReference type="AlphaFoldDB" id="F9FP74"/>
<comment type="similarity">
    <text evidence="1 8">Belongs to the tannase family.</text>
</comment>
<keyword evidence="5 8" id="KW-0378">Hydrolase</keyword>
<gene>
    <name evidence="9" type="ORF">FOXB_08204</name>
</gene>
<dbReference type="OrthoDB" id="3039123at2759"/>
<name>F9FP74_FUSOF</name>
<comment type="caution">
    <text evidence="9">The sequence shown here is derived from an EMBL/GenBank/DDBJ whole genome shotgun (WGS) entry which is preliminary data.</text>
</comment>
<dbReference type="InterPro" id="IPR011118">
    <property type="entry name" value="Tannase/feruloyl_esterase"/>
</dbReference>
<sequence>MASSDIASRCVASTFATPTLFGAEFLSIEANVVPDYSFDVPRGWTYSQPALNVQNVTFCNVTVTYTHTGQNDTLHAEAWLPSESNYNGRLQSLGGSGWTPGRYILTYAGMINAVANGYASVTTDAGIPEAASPAEWLLTTPGNINTNALQNFGQVSLDDEAIIAKQLIKSLYGKAPLYSYWNACSQGGRQGLKLAQQYPFAYDGIIAAAPAINWAEFYINSIWPVFYMESTQQFPHDCELNAITQLAVSACDELDGVKDGIISDVDACRRIFNPFKQVGKTFHCTSTRSKLEISHAAASVANASWTGPRFSNGKSMYPGYEIGTDLPTLAPTNCTGTVCKSGGEGSVEFAWKTFVKNDMAATLKNATGRDFDTIYRHVKQIFASNLETNEVDLRDFRDAGGKMITYHGLVISLGFKIRLQADISQADPSISPGGTLQYYNKVSDFVGNVTSFYKYYQVPALGHCWGGKGGQPEALFDQLRAWVENGTEPFSTPVVVTRSDNTTQQQILCPYPQKPSFNTSCSAKNSTRCWSCAQFFELGERNLLYRPLDKSRCNCRFVELALIPRALDLSDDVTSVEAQS</sequence>
<protein>
    <recommendedName>
        <fullName evidence="8">Carboxylic ester hydrolase</fullName>
        <ecNumber evidence="8">3.1.1.-</ecNumber>
    </recommendedName>
</protein>
<keyword evidence="2" id="KW-0719">Serine esterase</keyword>
<keyword evidence="6" id="KW-0106">Calcium</keyword>
<evidence type="ECO:0000256" key="3">
    <source>
        <dbReference type="ARBA" id="ARBA00022723"/>
    </source>
</evidence>
<evidence type="ECO:0000256" key="4">
    <source>
        <dbReference type="ARBA" id="ARBA00022729"/>
    </source>
</evidence>
<dbReference type="GO" id="GO:0046872">
    <property type="term" value="F:metal ion binding"/>
    <property type="evidence" value="ECO:0007669"/>
    <property type="project" value="UniProtKB-KW"/>
</dbReference>